<proteinExistence type="predicted"/>
<organism evidence="2 3">
    <name type="scientific">Rheinheimera marina</name>
    <dbReference type="NCBI Taxonomy" id="1774958"/>
    <lineage>
        <taxon>Bacteria</taxon>
        <taxon>Pseudomonadati</taxon>
        <taxon>Pseudomonadota</taxon>
        <taxon>Gammaproteobacteria</taxon>
        <taxon>Chromatiales</taxon>
        <taxon>Chromatiaceae</taxon>
        <taxon>Rheinheimera</taxon>
    </lineage>
</organism>
<dbReference type="PANTHER" id="PTHR12461:SF105">
    <property type="entry name" value="HYPOXIA-INDUCIBLE FACTOR 1-ALPHA INHIBITOR"/>
    <property type="match status" value="1"/>
</dbReference>
<dbReference type="InterPro" id="IPR041667">
    <property type="entry name" value="Cupin_8"/>
</dbReference>
<evidence type="ECO:0000313" key="2">
    <source>
        <dbReference type="EMBL" id="MFC4653762.1"/>
    </source>
</evidence>
<evidence type="ECO:0000259" key="1">
    <source>
        <dbReference type="PROSITE" id="PS51184"/>
    </source>
</evidence>
<dbReference type="PANTHER" id="PTHR12461">
    <property type="entry name" value="HYPOXIA-INDUCIBLE FACTOR 1 ALPHA INHIBITOR-RELATED"/>
    <property type="match status" value="1"/>
</dbReference>
<comment type="caution">
    <text evidence="2">The sequence shown here is derived from an EMBL/GenBank/DDBJ whole genome shotgun (WGS) entry which is preliminary data.</text>
</comment>
<accession>A0ABV9JGG4</accession>
<gene>
    <name evidence="2" type="ORF">ACFO3I_01860</name>
</gene>
<dbReference type="Pfam" id="PF13621">
    <property type="entry name" value="Cupin_8"/>
    <property type="match status" value="1"/>
</dbReference>
<dbReference type="Gene3D" id="2.60.120.650">
    <property type="entry name" value="Cupin"/>
    <property type="match status" value="1"/>
</dbReference>
<name>A0ABV9JGG4_9GAMM</name>
<dbReference type="PROSITE" id="PS51184">
    <property type="entry name" value="JMJC"/>
    <property type="match status" value="1"/>
</dbReference>
<keyword evidence="3" id="KW-1185">Reference proteome</keyword>
<dbReference type="RefSeq" id="WP_377331284.1">
    <property type="nucleotide sequence ID" value="NZ_JBHSGB010000001.1"/>
</dbReference>
<protein>
    <submittedName>
        <fullName evidence="2">Cupin-like domain-containing protein</fullName>
    </submittedName>
</protein>
<dbReference type="SMART" id="SM00558">
    <property type="entry name" value="JmjC"/>
    <property type="match status" value="1"/>
</dbReference>
<feature type="domain" description="JmjC" evidence="1">
    <location>
        <begin position="113"/>
        <end position="271"/>
    </location>
</feature>
<reference evidence="3" key="1">
    <citation type="journal article" date="2019" name="Int. J. Syst. Evol. Microbiol.">
        <title>The Global Catalogue of Microorganisms (GCM) 10K type strain sequencing project: providing services to taxonomists for standard genome sequencing and annotation.</title>
        <authorList>
            <consortium name="The Broad Institute Genomics Platform"/>
            <consortium name="The Broad Institute Genome Sequencing Center for Infectious Disease"/>
            <person name="Wu L."/>
            <person name="Ma J."/>
        </authorList>
    </citation>
    <scope>NUCLEOTIDE SEQUENCE [LARGE SCALE GENOMIC DNA]</scope>
    <source>
        <strain evidence="3">DT28</strain>
    </source>
</reference>
<dbReference type="EMBL" id="JBHSGB010000001">
    <property type="protein sequence ID" value="MFC4653762.1"/>
    <property type="molecule type" value="Genomic_DNA"/>
</dbReference>
<dbReference type="SUPFAM" id="SSF51197">
    <property type="entry name" value="Clavaminate synthase-like"/>
    <property type="match status" value="1"/>
</dbReference>
<evidence type="ECO:0000313" key="3">
    <source>
        <dbReference type="Proteomes" id="UP001595962"/>
    </source>
</evidence>
<sequence>MTVTAVRRIEGVSAEQLSALLRDASEPLVLAGFCAHWPLVELGLQSAQAALDFIAGCSSGEPVAVAALHKEAQGRVFYNADQTGFNYSGGRVSFAEFGQQLLALAAEPDGRCLYMGSTEVSRWFPGLLTQHQLPLSDWQPLTSLWIGNQAQIAAHYDFPHNLACNLVGQREFLLFPPQQVANLYPGPMEFAPGGQDVSMVDFNQPDFARFPKAREALQAAQLARLEPGDLLFIPSMWWHQVTGKAAVNVLLTHWWRDTPGYLGRPNNALLAAVLGIRSLPKAQRQAWQALFNYYVFDHDEVDQQQISSQALGMLEKPLPELEARKLRADLLNKLKR</sequence>
<dbReference type="InterPro" id="IPR003347">
    <property type="entry name" value="JmjC_dom"/>
</dbReference>
<dbReference type="Proteomes" id="UP001595962">
    <property type="component" value="Unassembled WGS sequence"/>
</dbReference>